<dbReference type="InterPro" id="IPR015424">
    <property type="entry name" value="PyrdxlP-dep_Trfase"/>
</dbReference>
<dbReference type="InterPro" id="IPR004839">
    <property type="entry name" value="Aminotransferase_I/II_large"/>
</dbReference>
<dbReference type="PANTHER" id="PTHR46383:SF1">
    <property type="entry name" value="ASPARTATE AMINOTRANSFERASE"/>
    <property type="match status" value="1"/>
</dbReference>
<dbReference type="EMBL" id="BEXT01000001">
    <property type="protein sequence ID" value="GBC61424.1"/>
    <property type="molecule type" value="Genomic_DNA"/>
</dbReference>
<dbReference type="GO" id="GO:0006520">
    <property type="term" value="P:amino acid metabolic process"/>
    <property type="evidence" value="ECO:0007669"/>
    <property type="project" value="InterPro"/>
</dbReference>
<name>A0A401FWW7_9BACT</name>
<dbReference type="PANTHER" id="PTHR46383">
    <property type="entry name" value="ASPARTATE AMINOTRANSFERASE"/>
    <property type="match status" value="1"/>
</dbReference>
<keyword evidence="4 7" id="KW-0808">Transferase</keyword>
<feature type="domain" description="Aminotransferase class I/classII large" evidence="6">
    <location>
        <begin position="1"/>
        <end position="129"/>
    </location>
</feature>
<dbReference type="GO" id="GO:0008483">
    <property type="term" value="F:transaminase activity"/>
    <property type="evidence" value="ECO:0007669"/>
    <property type="project" value="UniProtKB-KW"/>
</dbReference>
<evidence type="ECO:0000256" key="3">
    <source>
        <dbReference type="ARBA" id="ARBA00022576"/>
    </source>
</evidence>
<sequence length="149" mass="16362">MTGFRLGYAAAPKEIIREMAKHQSHATGNVCTFAQHGALAALTSDPGVTARWRAELEKKRDMAFAYASRLFDCVRPQGAFYLFPDVSGQLKTGETAEKLAACLLEETGVATVPGEAFGMENHLRISYAVPEPLLISGFEKISETLKRRR</sequence>
<proteinExistence type="inferred from homology"/>
<keyword evidence="5" id="KW-0663">Pyridoxal phosphate</keyword>
<dbReference type="Proteomes" id="UP000288096">
    <property type="component" value="Unassembled WGS sequence"/>
</dbReference>
<protein>
    <submittedName>
        <fullName evidence="7">Pyridoxal phosphate-dependent aminotransferase</fullName>
    </submittedName>
</protein>
<dbReference type="RefSeq" id="WP_208022724.1">
    <property type="nucleotide sequence ID" value="NZ_BEXT01000001.1"/>
</dbReference>
<comment type="caution">
    <text evidence="7">The sequence shown here is derived from an EMBL/GenBank/DDBJ whole genome shotgun (WGS) entry which is preliminary data.</text>
</comment>
<evidence type="ECO:0000256" key="4">
    <source>
        <dbReference type="ARBA" id="ARBA00022679"/>
    </source>
</evidence>
<dbReference type="SUPFAM" id="SSF53383">
    <property type="entry name" value="PLP-dependent transferases"/>
    <property type="match status" value="1"/>
</dbReference>
<evidence type="ECO:0000256" key="5">
    <source>
        <dbReference type="ARBA" id="ARBA00022898"/>
    </source>
</evidence>
<dbReference type="CDD" id="cd00609">
    <property type="entry name" value="AAT_like"/>
    <property type="match status" value="1"/>
</dbReference>
<gene>
    <name evidence="7" type="ORF">DENIS_2384</name>
</gene>
<dbReference type="Gene3D" id="3.40.640.10">
    <property type="entry name" value="Type I PLP-dependent aspartate aminotransferase-like (Major domain)"/>
    <property type="match status" value="1"/>
</dbReference>
<dbReference type="Gene3D" id="3.90.1150.10">
    <property type="entry name" value="Aspartate Aminotransferase, domain 1"/>
    <property type="match status" value="1"/>
</dbReference>
<dbReference type="InterPro" id="IPR015421">
    <property type="entry name" value="PyrdxlP-dep_Trfase_major"/>
</dbReference>
<evidence type="ECO:0000313" key="8">
    <source>
        <dbReference type="Proteomes" id="UP000288096"/>
    </source>
</evidence>
<dbReference type="GO" id="GO:0030170">
    <property type="term" value="F:pyridoxal phosphate binding"/>
    <property type="evidence" value="ECO:0007669"/>
    <property type="project" value="InterPro"/>
</dbReference>
<dbReference type="InterPro" id="IPR050596">
    <property type="entry name" value="AspAT/PAT-like"/>
</dbReference>
<keyword evidence="3 7" id="KW-0032">Aminotransferase</keyword>
<accession>A0A401FWW7</accession>
<evidence type="ECO:0000259" key="6">
    <source>
        <dbReference type="Pfam" id="PF00155"/>
    </source>
</evidence>
<evidence type="ECO:0000256" key="1">
    <source>
        <dbReference type="ARBA" id="ARBA00001933"/>
    </source>
</evidence>
<dbReference type="Pfam" id="PF00155">
    <property type="entry name" value="Aminotran_1_2"/>
    <property type="match status" value="1"/>
</dbReference>
<evidence type="ECO:0000313" key="7">
    <source>
        <dbReference type="EMBL" id="GBC61424.1"/>
    </source>
</evidence>
<reference evidence="8" key="2">
    <citation type="submission" date="2019-01" db="EMBL/GenBank/DDBJ databases">
        <title>Genome sequence of Desulfonema ishimotonii strain Tokyo 01.</title>
        <authorList>
            <person name="Fukui M."/>
        </authorList>
    </citation>
    <scope>NUCLEOTIDE SEQUENCE [LARGE SCALE GENOMIC DNA]</scope>
    <source>
        <strain evidence="8">Tokyo 01</strain>
    </source>
</reference>
<evidence type="ECO:0000256" key="2">
    <source>
        <dbReference type="ARBA" id="ARBA00007441"/>
    </source>
</evidence>
<keyword evidence="8" id="KW-1185">Reference proteome</keyword>
<reference evidence="8" key="1">
    <citation type="submission" date="2017-11" db="EMBL/GenBank/DDBJ databases">
        <authorList>
            <person name="Watanabe M."/>
            <person name="Kojima H."/>
        </authorList>
    </citation>
    <scope>NUCLEOTIDE SEQUENCE [LARGE SCALE GENOMIC DNA]</scope>
    <source>
        <strain evidence="8">Tokyo 01</strain>
    </source>
</reference>
<dbReference type="AlphaFoldDB" id="A0A401FWW7"/>
<comment type="similarity">
    <text evidence="2">Belongs to the class-I pyridoxal-phosphate-dependent aminotransferase family.</text>
</comment>
<comment type="cofactor">
    <cofactor evidence="1">
        <name>pyridoxal 5'-phosphate</name>
        <dbReference type="ChEBI" id="CHEBI:597326"/>
    </cofactor>
</comment>
<organism evidence="7 8">
    <name type="scientific">Desulfonema ishimotonii</name>
    <dbReference type="NCBI Taxonomy" id="45657"/>
    <lineage>
        <taxon>Bacteria</taxon>
        <taxon>Pseudomonadati</taxon>
        <taxon>Thermodesulfobacteriota</taxon>
        <taxon>Desulfobacteria</taxon>
        <taxon>Desulfobacterales</taxon>
        <taxon>Desulfococcaceae</taxon>
        <taxon>Desulfonema</taxon>
    </lineage>
</organism>
<dbReference type="InterPro" id="IPR015422">
    <property type="entry name" value="PyrdxlP-dep_Trfase_small"/>
</dbReference>